<dbReference type="HOGENOM" id="CLU_044121_2_1_1"/>
<accession>A0A0C3PQ12</accession>
<dbReference type="SUPFAM" id="SSF56112">
    <property type="entry name" value="Protein kinase-like (PK-like)"/>
    <property type="match status" value="1"/>
</dbReference>
<feature type="domain" description="Protein kinase" evidence="1">
    <location>
        <begin position="1"/>
        <end position="341"/>
    </location>
</feature>
<dbReference type="Proteomes" id="UP000054248">
    <property type="component" value="Unassembled WGS sequence"/>
</dbReference>
<dbReference type="AlphaFoldDB" id="A0A0C3PQ12"/>
<keyword evidence="3" id="KW-1185">Reference proteome</keyword>
<dbReference type="GO" id="GO:0005524">
    <property type="term" value="F:ATP binding"/>
    <property type="evidence" value="ECO:0007669"/>
    <property type="project" value="InterPro"/>
</dbReference>
<dbReference type="PROSITE" id="PS50011">
    <property type="entry name" value="PROTEIN_KINASE_DOM"/>
    <property type="match status" value="1"/>
</dbReference>
<name>A0A0C3PQ12_9AGAM</name>
<dbReference type="EMBL" id="KN823519">
    <property type="protein sequence ID" value="KIO16610.1"/>
    <property type="molecule type" value="Genomic_DNA"/>
</dbReference>
<evidence type="ECO:0000313" key="3">
    <source>
        <dbReference type="Proteomes" id="UP000054248"/>
    </source>
</evidence>
<sequence length="367" mass="42544">MADDNIVPKDQDDDIIDHSELDPAEVPWRARYEFLKSHGYLLRPRYRPGWKPSWPPSERNPEYRYEDALLPLHSKRLDAHRVSDGQPVFLKLASGSSPEIEIARILASPTLKGDPRNHCVPFLDILEDPVIPNGVILVLPLLYRIDRPAPATIQEFVPLIDQTLETLVFLHDNEIAHRDCAFDNVMMDARALYPEGWHPQAYLRTLDFKKILAPRAIREVEHVSYYLVDFGLSTYKQSLTLGLAGQEPAPELSEKVPYDPYKLDVYILGMAYKRFFESIYRDSDFECLQPLTDFMTPIDPAARPTARAAYSYFKDLISKLPDEELTKRLVSHEGETTSERIWNDIEHAIWTRWLSRWTRKRTTEPLT</sequence>
<dbReference type="InterPro" id="IPR000719">
    <property type="entry name" value="Prot_kinase_dom"/>
</dbReference>
<dbReference type="InterPro" id="IPR011009">
    <property type="entry name" value="Kinase-like_dom_sf"/>
</dbReference>
<proteinExistence type="predicted"/>
<dbReference type="GO" id="GO:0004672">
    <property type="term" value="F:protein kinase activity"/>
    <property type="evidence" value="ECO:0007669"/>
    <property type="project" value="InterPro"/>
</dbReference>
<evidence type="ECO:0000313" key="2">
    <source>
        <dbReference type="EMBL" id="KIO16610.1"/>
    </source>
</evidence>
<dbReference type="STRING" id="1051891.A0A0C3PQ12"/>
<protein>
    <recommendedName>
        <fullName evidence="1">Protein kinase domain-containing protein</fullName>
    </recommendedName>
</protein>
<organism evidence="2 3">
    <name type="scientific">Tulasnella calospora MUT 4182</name>
    <dbReference type="NCBI Taxonomy" id="1051891"/>
    <lineage>
        <taxon>Eukaryota</taxon>
        <taxon>Fungi</taxon>
        <taxon>Dikarya</taxon>
        <taxon>Basidiomycota</taxon>
        <taxon>Agaricomycotina</taxon>
        <taxon>Agaricomycetes</taxon>
        <taxon>Cantharellales</taxon>
        <taxon>Tulasnellaceae</taxon>
        <taxon>Tulasnella</taxon>
    </lineage>
</organism>
<reference evidence="3" key="2">
    <citation type="submission" date="2015-01" db="EMBL/GenBank/DDBJ databases">
        <title>Evolutionary Origins and Diversification of the Mycorrhizal Mutualists.</title>
        <authorList>
            <consortium name="DOE Joint Genome Institute"/>
            <consortium name="Mycorrhizal Genomics Consortium"/>
            <person name="Kohler A."/>
            <person name="Kuo A."/>
            <person name="Nagy L.G."/>
            <person name="Floudas D."/>
            <person name="Copeland A."/>
            <person name="Barry K.W."/>
            <person name="Cichocki N."/>
            <person name="Veneault-Fourrey C."/>
            <person name="LaButti K."/>
            <person name="Lindquist E.A."/>
            <person name="Lipzen A."/>
            <person name="Lundell T."/>
            <person name="Morin E."/>
            <person name="Murat C."/>
            <person name="Riley R."/>
            <person name="Ohm R."/>
            <person name="Sun H."/>
            <person name="Tunlid A."/>
            <person name="Henrissat B."/>
            <person name="Grigoriev I.V."/>
            <person name="Hibbett D.S."/>
            <person name="Martin F."/>
        </authorList>
    </citation>
    <scope>NUCLEOTIDE SEQUENCE [LARGE SCALE GENOMIC DNA]</scope>
    <source>
        <strain evidence="3">MUT 4182</strain>
    </source>
</reference>
<dbReference type="OrthoDB" id="5987198at2759"/>
<evidence type="ECO:0000259" key="1">
    <source>
        <dbReference type="PROSITE" id="PS50011"/>
    </source>
</evidence>
<gene>
    <name evidence="2" type="ORF">M407DRAFT_33737</name>
</gene>
<reference evidence="2 3" key="1">
    <citation type="submission" date="2014-04" db="EMBL/GenBank/DDBJ databases">
        <authorList>
            <consortium name="DOE Joint Genome Institute"/>
            <person name="Kuo A."/>
            <person name="Girlanda M."/>
            <person name="Perotto S."/>
            <person name="Kohler A."/>
            <person name="Nagy L.G."/>
            <person name="Floudas D."/>
            <person name="Copeland A."/>
            <person name="Barry K.W."/>
            <person name="Cichocki N."/>
            <person name="Veneault-Fourrey C."/>
            <person name="LaButti K."/>
            <person name="Lindquist E.A."/>
            <person name="Lipzen A."/>
            <person name="Lundell T."/>
            <person name="Morin E."/>
            <person name="Murat C."/>
            <person name="Sun H."/>
            <person name="Tunlid A."/>
            <person name="Henrissat B."/>
            <person name="Grigoriev I.V."/>
            <person name="Hibbett D.S."/>
            <person name="Martin F."/>
            <person name="Nordberg H.P."/>
            <person name="Cantor M.N."/>
            <person name="Hua S.X."/>
        </authorList>
    </citation>
    <scope>NUCLEOTIDE SEQUENCE [LARGE SCALE GENOMIC DNA]</scope>
    <source>
        <strain evidence="2 3">MUT 4182</strain>
    </source>
</reference>
<dbReference type="Gene3D" id="1.10.510.10">
    <property type="entry name" value="Transferase(Phosphotransferase) domain 1"/>
    <property type="match status" value="1"/>
</dbReference>